<feature type="transmembrane region" description="Helical" evidence="7">
    <location>
        <begin position="114"/>
        <end position="132"/>
    </location>
</feature>
<keyword evidence="3" id="KW-1003">Cell membrane</keyword>
<feature type="transmembrane region" description="Helical" evidence="7">
    <location>
        <begin position="353"/>
        <end position="370"/>
    </location>
</feature>
<evidence type="ECO:0000313" key="9">
    <source>
        <dbReference type="EMBL" id="MFC7329873.1"/>
    </source>
</evidence>
<feature type="transmembrane region" description="Helical" evidence="7">
    <location>
        <begin position="302"/>
        <end position="321"/>
    </location>
</feature>
<reference evidence="10" key="1">
    <citation type="journal article" date="2019" name="Int. J. Syst. Evol. Microbiol.">
        <title>The Global Catalogue of Microorganisms (GCM) 10K type strain sequencing project: providing services to taxonomists for standard genome sequencing and annotation.</title>
        <authorList>
            <consortium name="The Broad Institute Genomics Platform"/>
            <consortium name="The Broad Institute Genome Sequencing Center for Infectious Disease"/>
            <person name="Wu L."/>
            <person name="Ma J."/>
        </authorList>
    </citation>
    <scope>NUCLEOTIDE SEQUENCE [LARGE SCALE GENOMIC DNA]</scope>
    <source>
        <strain evidence="10">CGMCC 4.7382</strain>
    </source>
</reference>
<feature type="transmembrane region" description="Helical" evidence="7">
    <location>
        <begin position="248"/>
        <end position="268"/>
    </location>
</feature>
<dbReference type="Pfam" id="PF08817">
    <property type="entry name" value="YukD"/>
    <property type="match status" value="1"/>
</dbReference>
<comment type="caution">
    <text evidence="9">The sequence shown here is derived from an EMBL/GenBank/DDBJ whole genome shotgun (WGS) entry which is preliminary data.</text>
</comment>
<comment type="similarity">
    <text evidence="2">Belongs to the EccD/Snm4 family.</text>
</comment>
<dbReference type="Gene3D" id="3.10.20.90">
    <property type="entry name" value="Phosphatidylinositol 3-kinase Catalytic Subunit, Chain A, domain 1"/>
    <property type="match status" value="1"/>
</dbReference>
<evidence type="ECO:0000256" key="3">
    <source>
        <dbReference type="ARBA" id="ARBA00022475"/>
    </source>
</evidence>
<feature type="transmembrane region" description="Helical" evidence="7">
    <location>
        <begin position="138"/>
        <end position="158"/>
    </location>
</feature>
<gene>
    <name evidence="9" type="primary">eccD</name>
    <name evidence="9" type="ORF">ACFQRF_19240</name>
</gene>
<feature type="transmembrane region" description="Helical" evidence="7">
    <location>
        <begin position="417"/>
        <end position="434"/>
    </location>
</feature>
<dbReference type="InterPro" id="IPR006707">
    <property type="entry name" value="T7SS_EccD"/>
</dbReference>
<feature type="transmembrane region" description="Helical" evidence="7">
    <location>
        <begin position="376"/>
        <end position="396"/>
    </location>
</feature>
<keyword evidence="6 7" id="KW-0472">Membrane</keyword>
<dbReference type="EMBL" id="JBHTBH010000009">
    <property type="protein sequence ID" value="MFC7329873.1"/>
    <property type="molecule type" value="Genomic_DNA"/>
</dbReference>
<dbReference type="InterPro" id="IPR044049">
    <property type="entry name" value="EccD_transm"/>
</dbReference>
<evidence type="ECO:0000256" key="4">
    <source>
        <dbReference type="ARBA" id="ARBA00022692"/>
    </source>
</evidence>
<evidence type="ECO:0000256" key="7">
    <source>
        <dbReference type="SAM" id="Phobius"/>
    </source>
</evidence>
<feature type="transmembrane region" description="Helical" evidence="7">
    <location>
        <begin position="165"/>
        <end position="185"/>
    </location>
</feature>
<dbReference type="NCBIfam" id="TIGR03920">
    <property type="entry name" value="T7SS_EccD"/>
    <property type="match status" value="1"/>
</dbReference>
<feature type="domain" description="EccD-like transmembrane" evidence="8">
    <location>
        <begin position="113"/>
        <end position="437"/>
    </location>
</feature>
<keyword evidence="4 7" id="KW-0812">Transmembrane</keyword>
<dbReference type="RefSeq" id="WP_379872520.1">
    <property type="nucleotide sequence ID" value="NZ_JBHTBH010000009.1"/>
</dbReference>
<evidence type="ECO:0000256" key="6">
    <source>
        <dbReference type="ARBA" id="ARBA00023136"/>
    </source>
</evidence>
<evidence type="ECO:0000256" key="2">
    <source>
        <dbReference type="ARBA" id="ARBA00006162"/>
    </source>
</evidence>
<feature type="transmembrane region" description="Helical" evidence="7">
    <location>
        <begin position="221"/>
        <end position="242"/>
    </location>
</feature>
<feature type="transmembrane region" description="Helical" evidence="7">
    <location>
        <begin position="327"/>
        <end position="346"/>
    </location>
</feature>
<dbReference type="Pfam" id="PF19053">
    <property type="entry name" value="EccD"/>
    <property type="match status" value="1"/>
</dbReference>
<protein>
    <submittedName>
        <fullName evidence="9">Type VII secretion integral membrane protein EccD</fullName>
    </submittedName>
</protein>
<evidence type="ECO:0000259" key="8">
    <source>
        <dbReference type="Pfam" id="PF19053"/>
    </source>
</evidence>
<evidence type="ECO:0000256" key="5">
    <source>
        <dbReference type="ARBA" id="ARBA00022989"/>
    </source>
</evidence>
<organism evidence="9 10">
    <name type="scientific">Marinactinospora rubrisoli</name>
    <dbReference type="NCBI Taxonomy" id="2715399"/>
    <lineage>
        <taxon>Bacteria</taxon>
        <taxon>Bacillati</taxon>
        <taxon>Actinomycetota</taxon>
        <taxon>Actinomycetes</taxon>
        <taxon>Streptosporangiales</taxon>
        <taxon>Nocardiopsidaceae</taxon>
        <taxon>Marinactinospora</taxon>
    </lineage>
</organism>
<comment type="subcellular location">
    <subcellularLocation>
        <location evidence="1">Cell membrane</location>
        <topology evidence="1">Multi-pass membrane protein</topology>
    </subcellularLocation>
</comment>
<evidence type="ECO:0000256" key="1">
    <source>
        <dbReference type="ARBA" id="ARBA00004651"/>
    </source>
</evidence>
<keyword evidence="5 7" id="KW-1133">Transmembrane helix</keyword>
<accession>A0ABW2KKH6</accession>
<sequence length="441" mass="44800">MTVWSRVTLVGERRRVDAVLPAQEPIGALLPEVLQLLGDPVSNPAQPLHLTTAAGVVLEGDATLAGRSIADGSVLRLVRADDPLPAPVVHEVPEAVGDALDGHRGRWTPAAARWTATAAAAVLWLALGGLLWTGLGGGAAVAAIAALAVALIITGAAIGPTWREALGTALSLSGGALGCLALWLAADLYGWPGWVRWDGIAVVAALLVILLGLTSGLGRGGVVGGGVALVLALLWPVCAVLGLDAHHVAAVTVVACVVLLSLLLRMALTTSGLTALDDQRSSGATVARTDVLTALVGAHRGMTVAVVAVALAGAVAGLVLALEFNGWTAALSLLFAIVLASRARFYPLITEKAPLLAAALVVLVSAALAGADEAAWAFWAALGLLLAGLAIPLVVLAAEPPEYVRARLRRITSRIEAVAVVALIPVAIGAFGTYERLLTTF</sequence>
<proteinExistence type="inferred from homology"/>
<dbReference type="InterPro" id="IPR024962">
    <property type="entry name" value="YukD-like"/>
</dbReference>
<keyword evidence="10" id="KW-1185">Reference proteome</keyword>
<name>A0ABW2KKH6_9ACTN</name>
<dbReference type="Proteomes" id="UP001596540">
    <property type="component" value="Unassembled WGS sequence"/>
</dbReference>
<feature type="transmembrane region" description="Helical" evidence="7">
    <location>
        <begin position="197"/>
        <end position="214"/>
    </location>
</feature>
<evidence type="ECO:0000313" key="10">
    <source>
        <dbReference type="Proteomes" id="UP001596540"/>
    </source>
</evidence>